<keyword evidence="2" id="KW-1185">Reference proteome</keyword>
<sequence length="233" mass="24622">MMGRLIWTGALLALAVVVIFAQLDRASRFQPHLTPLVPRAFSGFAAEQRSRDAIAAEAGETAVSEARRLIARRPLPAEHLALLSLAATQDGERALALAAMEASATRGWRVPVAQLASARAALSAERHDLAAQRIAALLSTGSLPDETRALLAELIVSAEGRAAMVERYAADGHWQANSLTVALPSADPRDVALLLAEALDAGATLPCDRLAILVASVAAEDRALFWPRDCPAD</sequence>
<gene>
    <name evidence="1" type="ORF">I5L03_01385</name>
</gene>
<name>A0ABS0MZU0_9SPHN</name>
<protein>
    <submittedName>
        <fullName evidence="1">Uncharacterized protein</fullName>
    </submittedName>
</protein>
<evidence type="ECO:0000313" key="1">
    <source>
        <dbReference type="EMBL" id="MBH5321234.1"/>
    </source>
</evidence>
<dbReference type="EMBL" id="JAEANY010000001">
    <property type="protein sequence ID" value="MBH5321234.1"/>
    <property type="molecule type" value="Genomic_DNA"/>
</dbReference>
<reference evidence="1 2" key="1">
    <citation type="submission" date="2020-11" db="EMBL/GenBank/DDBJ databases">
        <title>Erythrobacter sediminis sp. nov., a marine bacterium from a tidal flat of Garorim Bay.</title>
        <authorList>
            <person name="Kim D."/>
            <person name="Yoo Y."/>
            <person name="Kim J.-J."/>
        </authorList>
    </citation>
    <scope>NUCLEOTIDE SEQUENCE [LARGE SCALE GENOMIC DNA]</scope>
    <source>
        <strain evidence="1 2">JGD-13</strain>
    </source>
</reference>
<organism evidence="1 2">
    <name type="scientific">Aurantiacibacter sediminis</name>
    <dbReference type="NCBI Taxonomy" id="2793064"/>
    <lineage>
        <taxon>Bacteria</taxon>
        <taxon>Pseudomonadati</taxon>
        <taxon>Pseudomonadota</taxon>
        <taxon>Alphaproteobacteria</taxon>
        <taxon>Sphingomonadales</taxon>
        <taxon>Erythrobacteraceae</taxon>
        <taxon>Aurantiacibacter</taxon>
    </lineage>
</organism>
<dbReference type="RefSeq" id="WP_197919916.1">
    <property type="nucleotide sequence ID" value="NZ_CAWPTA010000006.1"/>
</dbReference>
<dbReference type="Proteomes" id="UP000602442">
    <property type="component" value="Unassembled WGS sequence"/>
</dbReference>
<accession>A0ABS0MZU0</accession>
<evidence type="ECO:0000313" key="2">
    <source>
        <dbReference type="Proteomes" id="UP000602442"/>
    </source>
</evidence>
<comment type="caution">
    <text evidence="1">The sequence shown here is derived from an EMBL/GenBank/DDBJ whole genome shotgun (WGS) entry which is preliminary data.</text>
</comment>
<proteinExistence type="predicted"/>